<dbReference type="PANTHER" id="PTHR30032">
    <property type="entry name" value="N-ACETYLMURAMOYL-L-ALANINE AMIDASE-RELATED"/>
    <property type="match status" value="1"/>
</dbReference>
<name>R4KHW9_9FIRM</name>
<feature type="domain" description="Sporulation stage II protein D amidase enhancer LytB N-terminal" evidence="1">
    <location>
        <begin position="191"/>
        <end position="281"/>
    </location>
</feature>
<dbReference type="EMBL" id="CP003273">
    <property type="protein sequence ID" value="AGL01242.1"/>
    <property type="molecule type" value="Genomic_DNA"/>
</dbReference>
<dbReference type="InterPro" id="IPR013693">
    <property type="entry name" value="SpoIID/LytB_N"/>
</dbReference>
<dbReference type="HOGENOM" id="CLU_021203_3_0_9"/>
<dbReference type="PANTHER" id="PTHR30032:SF4">
    <property type="entry name" value="AMIDASE ENHANCER"/>
    <property type="match status" value="1"/>
</dbReference>
<dbReference type="AlphaFoldDB" id="R4KHW9"/>
<dbReference type="eggNOG" id="COG2385">
    <property type="taxonomic scope" value="Bacteria"/>
</dbReference>
<dbReference type="KEGG" id="dgi:Desgi_1794"/>
<evidence type="ECO:0000313" key="3">
    <source>
        <dbReference type="Proteomes" id="UP000013520"/>
    </source>
</evidence>
<reference evidence="2 3" key="1">
    <citation type="submission" date="2012-01" db="EMBL/GenBank/DDBJ databases">
        <title>Complete sequence of Desulfotomaculum gibsoniae DSM 7213.</title>
        <authorList>
            <consortium name="US DOE Joint Genome Institute"/>
            <person name="Lucas S."/>
            <person name="Han J."/>
            <person name="Lapidus A."/>
            <person name="Cheng J.-F."/>
            <person name="Goodwin L."/>
            <person name="Pitluck S."/>
            <person name="Peters L."/>
            <person name="Ovchinnikova G."/>
            <person name="Teshima H."/>
            <person name="Detter J.C."/>
            <person name="Han C."/>
            <person name="Tapia R."/>
            <person name="Land M."/>
            <person name="Hauser L."/>
            <person name="Kyrpides N."/>
            <person name="Ivanova N."/>
            <person name="Pagani I."/>
            <person name="Parshina S."/>
            <person name="Plugge C."/>
            <person name="Muyzer G."/>
            <person name="Kuever J."/>
            <person name="Ivanova A."/>
            <person name="Nazina T."/>
            <person name="Klenk H.-P."/>
            <person name="Brambilla E."/>
            <person name="Spring S."/>
            <person name="Stams A.F."/>
            <person name="Woyke T."/>
        </authorList>
    </citation>
    <scope>NUCLEOTIDE SEQUENCE [LARGE SCALE GENOMIC DNA]</scope>
    <source>
        <strain evidence="2 3">DSM 7213</strain>
    </source>
</reference>
<sequence length="470" mass="51119">MVGGIKTKYRCAGFWMLAAFLLVVLWPGGSAWCDVQVVPQTVRVGLMQNTPQVSFVLQGAYKVINVNTGQVIAEDGEGQWTVEYAAGLCRVTKDGQDVGLYNGPIKAEGLNASVKAILSGGDILLQKESLAGLTVQGGDVHYIYENQANCYALAEKDRLKQLSWGGLNIVGLEEGGQVKRYRGNLEIRTSENYLTVINELPIEQYLYGVVPAEMPVSFPSEALKAQAVVARSYLHAQLGSYASFGFDVLDNQSNQVYQGYDGENPVASGAVDATSGMVLAYCGQPIAAFFHSSSGGFTENSEDVWFETLNFIRSKEDPYDNNGKHYDWSVTYSTGELVALINQQLKKYIPSSEFIELASITDLKELERTASGQRVKILLIEGIDAGGSPRVYTIANADRVRNVLGLRSALFTMQKQTDPDEGISGVTFNGSGSGHGLGMSQYGAAGWAGQGYSFQDILQYYYTGVELIKY</sequence>
<dbReference type="Pfam" id="PF08486">
    <property type="entry name" value="SpoIID"/>
    <property type="match status" value="1"/>
</dbReference>
<evidence type="ECO:0000259" key="1">
    <source>
        <dbReference type="Pfam" id="PF08486"/>
    </source>
</evidence>
<dbReference type="RefSeq" id="WP_006522422.1">
    <property type="nucleotide sequence ID" value="NC_021184.1"/>
</dbReference>
<dbReference type="OrthoDB" id="9794671at2"/>
<accession>R4KHW9</accession>
<dbReference type="GO" id="GO:0030435">
    <property type="term" value="P:sporulation resulting in formation of a cellular spore"/>
    <property type="evidence" value="ECO:0007669"/>
    <property type="project" value="InterPro"/>
</dbReference>
<keyword evidence="3" id="KW-1185">Reference proteome</keyword>
<proteinExistence type="predicted"/>
<evidence type="ECO:0000313" key="2">
    <source>
        <dbReference type="EMBL" id="AGL01242.1"/>
    </source>
</evidence>
<gene>
    <name evidence="2" type="ORF">Desgi_1794</name>
</gene>
<dbReference type="InterPro" id="IPR051922">
    <property type="entry name" value="Bact_Sporulation_Assoc"/>
</dbReference>
<dbReference type="NCBIfam" id="TIGR02669">
    <property type="entry name" value="SpoIID_LytB"/>
    <property type="match status" value="1"/>
</dbReference>
<organism evidence="2 3">
    <name type="scientific">Desulfoscipio gibsoniae DSM 7213</name>
    <dbReference type="NCBI Taxonomy" id="767817"/>
    <lineage>
        <taxon>Bacteria</taxon>
        <taxon>Bacillati</taxon>
        <taxon>Bacillota</taxon>
        <taxon>Clostridia</taxon>
        <taxon>Eubacteriales</taxon>
        <taxon>Desulfallaceae</taxon>
        <taxon>Desulfoscipio</taxon>
    </lineage>
</organism>
<protein>
    <submittedName>
        <fullName evidence="2">SpoIID/LytB domain protein</fullName>
    </submittedName>
</protein>
<dbReference type="InterPro" id="IPR013486">
    <property type="entry name" value="SpoIID/LytB"/>
</dbReference>
<dbReference type="Proteomes" id="UP000013520">
    <property type="component" value="Chromosome"/>
</dbReference>
<dbReference type="GO" id="GO:0030288">
    <property type="term" value="C:outer membrane-bounded periplasmic space"/>
    <property type="evidence" value="ECO:0007669"/>
    <property type="project" value="TreeGrafter"/>
</dbReference>
<dbReference type="STRING" id="767817.Desgi_1794"/>